<feature type="transmembrane region" description="Helical" evidence="1">
    <location>
        <begin position="43"/>
        <end position="63"/>
    </location>
</feature>
<proteinExistence type="predicted"/>
<dbReference type="RefSeq" id="WP_189411104.1">
    <property type="nucleotide sequence ID" value="NZ_BMYJ01000004.1"/>
</dbReference>
<gene>
    <name evidence="2" type="ORF">GCM10007315_15940</name>
</gene>
<keyword evidence="1" id="KW-1133">Transmembrane helix</keyword>
<keyword evidence="1" id="KW-0812">Transmembrane</keyword>
<evidence type="ECO:0000313" key="2">
    <source>
        <dbReference type="EMBL" id="GHC53960.1"/>
    </source>
</evidence>
<keyword evidence="1" id="KW-0472">Membrane</keyword>
<protein>
    <submittedName>
        <fullName evidence="2">Uncharacterized protein</fullName>
    </submittedName>
</protein>
<keyword evidence="3" id="KW-1185">Reference proteome</keyword>
<sequence length="109" mass="11677">MTDPNMVDFYSRVARIQRDHARSFGAEAVASGQGTSVKSRIPVLAPVLLALICGFAMKAMLLARIGDETYAARIDDLRSGEGFERIGATLMAADPITVALAGQFEKLGF</sequence>
<evidence type="ECO:0000313" key="3">
    <source>
        <dbReference type="Proteomes" id="UP000638981"/>
    </source>
</evidence>
<accession>A0A918TMB9</accession>
<evidence type="ECO:0000256" key="1">
    <source>
        <dbReference type="SAM" id="Phobius"/>
    </source>
</evidence>
<comment type="caution">
    <text evidence="2">The sequence shown here is derived from an EMBL/GenBank/DDBJ whole genome shotgun (WGS) entry which is preliminary data.</text>
</comment>
<organism evidence="2 3">
    <name type="scientific">Neogemmobacter tilapiae</name>
    <dbReference type="NCBI Taxonomy" id="875041"/>
    <lineage>
        <taxon>Bacteria</taxon>
        <taxon>Pseudomonadati</taxon>
        <taxon>Pseudomonadota</taxon>
        <taxon>Alphaproteobacteria</taxon>
        <taxon>Rhodobacterales</taxon>
        <taxon>Paracoccaceae</taxon>
        <taxon>Neogemmobacter</taxon>
    </lineage>
</organism>
<dbReference type="Proteomes" id="UP000638981">
    <property type="component" value="Unassembled WGS sequence"/>
</dbReference>
<reference evidence="2" key="2">
    <citation type="submission" date="2020-09" db="EMBL/GenBank/DDBJ databases">
        <authorList>
            <person name="Sun Q."/>
            <person name="Kim S."/>
        </authorList>
    </citation>
    <scope>NUCLEOTIDE SEQUENCE</scope>
    <source>
        <strain evidence="2">KCTC 23310</strain>
    </source>
</reference>
<name>A0A918TMB9_9RHOB</name>
<dbReference type="AlphaFoldDB" id="A0A918TMB9"/>
<reference evidence="2" key="1">
    <citation type="journal article" date="2014" name="Int. J. Syst. Evol. Microbiol.">
        <title>Complete genome sequence of Corynebacterium casei LMG S-19264T (=DSM 44701T), isolated from a smear-ripened cheese.</title>
        <authorList>
            <consortium name="US DOE Joint Genome Institute (JGI-PGF)"/>
            <person name="Walter F."/>
            <person name="Albersmeier A."/>
            <person name="Kalinowski J."/>
            <person name="Ruckert C."/>
        </authorList>
    </citation>
    <scope>NUCLEOTIDE SEQUENCE</scope>
    <source>
        <strain evidence="2">KCTC 23310</strain>
    </source>
</reference>
<dbReference type="EMBL" id="BMYJ01000004">
    <property type="protein sequence ID" value="GHC53960.1"/>
    <property type="molecule type" value="Genomic_DNA"/>
</dbReference>